<dbReference type="GO" id="GO:0004197">
    <property type="term" value="F:cysteine-type endopeptidase activity"/>
    <property type="evidence" value="ECO:0007669"/>
    <property type="project" value="InterPro"/>
</dbReference>
<feature type="region of interest" description="Disordered" evidence="2">
    <location>
        <begin position="395"/>
        <end position="485"/>
    </location>
</feature>
<evidence type="ECO:0000256" key="1">
    <source>
        <dbReference type="ARBA" id="ARBA00009005"/>
    </source>
</evidence>
<evidence type="ECO:0000259" key="3">
    <source>
        <dbReference type="Pfam" id="PF00656"/>
    </source>
</evidence>
<dbReference type="PANTHER" id="PTHR48104:SF30">
    <property type="entry name" value="METACASPASE-1"/>
    <property type="match status" value="1"/>
</dbReference>
<evidence type="ECO:0000313" key="5">
    <source>
        <dbReference type="Proteomes" id="UP001221142"/>
    </source>
</evidence>
<accession>A0AAD7B4A4</accession>
<keyword evidence="5" id="KW-1185">Reference proteome</keyword>
<dbReference type="InterPro" id="IPR011600">
    <property type="entry name" value="Pept_C14_caspase"/>
</dbReference>
<proteinExistence type="inferred from homology"/>
<evidence type="ECO:0000256" key="2">
    <source>
        <dbReference type="SAM" id="MobiDB-lite"/>
    </source>
</evidence>
<dbReference type="Proteomes" id="UP001221142">
    <property type="component" value="Unassembled WGS sequence"/>
</dbReference>
<gene>
    <name evidence="4" type="ORF">FB45DRAFT_337296</name>
</gene>
<protein>
    <submittedName>
        <fullName evidence="4">Caspase domain-containing protein</fullName>
    </submittedName>
</protein>
<dbReference type="InterPro" id="IPR050452">
    <property type="entry name" value="Metacaspase"/>
</dbReference>
<comment type="similarity">
    <text evidence="1">Belongs to the peptidase C14B family.</text>
</comment>
<dbReference type="PANTHER" id="PTHR48104">
    <property type="entry name" value="METACASPASE-4"/>
    <property type="match status" value="1"/>
</dbReference>
<name>A0AAD7B4A4_9AGAR</name>
<reference evidence="4" key="1">
    <citation type="submission" date="2023-03" db="EMBL/GenBank/DDBJ databases">
        <title>Massive genome expansion in bonnet fungi (Mycena s.s.) driven by repeated elements and novel gene families across ecological guilds.</title>
        <authorList>
            <consortium name="Lawrence Berkeley National Laboratory"/>
            <person name="Harder C.B."/>
            <person name="Miyauchi S."/>
            <person name="Viragh M."/>
            <person name="Kuo A."/>
            <person name="Thoen E."/>
            <person name="Andreopoulos B."/>
            <person name="Lu D."/>
            <person name="Skrede I."/>
            <person name="Drula E."/>
            <person name="Henrissat B."/>
            <person name="Morin E."/>
            <person name="Kohler A."/>
            <person name="Barry K."/>
            <person name="LaButti K."/>
            <person name="Morin E."/>
            <person name="Salamov A."/>
            <person name="Lipzen A."/>
            <person name="Mereny Z."/>
            <person name="Hegedus B."/>
            <person name="Baldrian P."/>
            <person name="Stursova M."/>
            <person name="Weitz H."/>
            <person name="Taylor A."/>
            <person name="Grigoriev I.V."/>
            <person name="Nagy L.G."/>
            <person name="Martin F."/>
            <person name="Kauserud H."/>
        </authorList>
    </citation>
    <scope>NUCLEOTIDE SEQUENCE</scope>
    <source>
        <strain evidence="4">9284</strain>
    </source>
</reference>
<feature type="region of interest" description="Disordered" evidence="2">
    <location>
        <begin position="498"/>
        <end position="524"/>
    </location>
</feature>
<feature type="compositionally biased region" description="Polar residues" evidence="2">
    <location>
        <begin position="498"/>
        <end position="520"/>
    </location>
</feature>
<sequence length="935" mass="102620">MAHLLTFTQPVANSDSQRKQIFRQAPHSGALAVAAPGRILNEGIAFVAWALRSAVNRLAHRFHGLGPRAVAHKIRSLLQTTGQEGAARSLNPLQQKELSKYCSKLLKYALPSETATSQRRAFQHIVELVTLFPGVRALLLDSKHLCGAPDQSPSLDSIAAAWYRPAGESESMNEKWKFWCTLAATCLTETRFSVILGTSGSGQNCGLDVIQPLLVEQNHEGVANLFATALCVRYLGGILTFPAFWLKVGASTEDAHANHVGKRLCSWTVDLLEDLGVDNSDLVQPTAYFDYAGVDSLAHRVCVEMSARLQLLDEVSRPHQLCYESFARLVQFLRLPRCAQLLPESYTHAFSNDLRALVPVVLGDGQVDILVETHNSDGGSHRTISILESDIDIEGSNLELPGGTNSGQPVQELDDNQDIPGRDSWSSRSPERNRESSDGGSQGTISSLEDIEASDFRDLGDDNEPANGLQPVQELDDNRGAPESDNALVSCIPVMTSEATQNNEGEGTPTNDSVSESSDTAQDDSIPAMTQSAVVNVTNINIVPTTIETMANVLDNQDKNSLQKAPKIQTADGPRKKALLIAISKTQDGYEEIPEAHKDVRDMRKLIMGPKYGYLDDDISMLVDDGVAGGKQPTRANMLAAIAQFVKDVKAGDRLLFYYSGRAMLVNDSGPNREDARIDSSGLIPLDGKAMKIVNNELHNALVLPLPAGCTIVAILDTSHAASLLALKHYRCNRVPVPWVHQEKRDSNIRNGIGEEDVPTTDLIFGEEYYVRSESPVQEHSCDGWCRNLKYGPGWEQEEVRADVILLAACKHSQEAWDDVNGMTVSSMLIDYMKHSSNSTLKDVLVHMSYGVHSMALERHKAAGSYKQQMKNFTTHLMNRLKQLEKRGSSAVAEAQRRLNEAPHLYAQSQVDMHGFPSPELVSPRPLDMARPWIM</sequence>
<dbReference type="EMBL" id="JARKIF010000036">
    <property type="protein sequence ID" value="KAJ7610215.1"/>
    <property type="molecule type" value="Genomic_DNA"/>
</dbReference>
<dbReference type="Pfam" id="PF00656">
    <property type="entry name" value="Peptidase_C14"/>
    <property type="match status" value="1"/>
</dbReference>
<dbReference type="GO" id="GO:0006508">
    <property type="term" value="P:proteolysis"/>
    <property type="evidence" value="ECO:0007669"/>
    <property type="project" value="InterPro"/>
</dbReference>
<dbReference type="AlphaFoldDB" id="A0AAD7B4A4"/>
<dbReference type="Gene3D" id="3.40.50.12660">
    <property type="match status" value="1"/>
</dbReference>
<comment type="caution">
    <text evidence="4">The sequence shown here is derived from an EMBL/GenBank/DDBJ whole genome shotgun (WGS) entry which is preliminary data.</text>
</comment>
<dbReference type="GO" id="GO:0005737">
    <property type="term" value="C:cytoplasm"/>
    <property type="evidence" value="ECO:0007669"/>
    <property type="project" value="TreeGrafter"/>
</dbReference>
<organism evidence="4 5">
    <name type="scientific">Roridomyces roridus</name>
    <dbReference type="NCBI Taxonomy" id="1738132"/>
    <lineage>
        <taxon>Eukaryota</taxon>
        <taxon>Fungi</taxon>
        <taxon>Dikarya</taxon>
        <taxon>Basidiomycota</taxon>
        <taxon>Agaricomycotina</taxon>
        <taxon>Agaricomycetes</taxon>
        <taxon>Agaricomycetidae</taxon>
        <taxon>Agaricales</taxon>
        <taxon>Marasmiineae</taxon>
        <taxon>Mycenaceae</taxon>
        <taxon>Roridomyces</taxon>
    </lineage>
</organism>
<feature type="domain" description="Peptidase C14 caspase" evidence="3">
    <location>
        <begin position="575"/>
        <end position="875"/>
    </location>
</feature>
<evidence type="ECO:0000313" key="4">
    <source>
        <dbReference type="EMBL" id="KAJ7610215.1"/>
    </source>
</evidence>